<dbReference type="Proteomes" id="UP000314294">
    <property type="component" value="Unassembled WGS sequence"/>
</dbReference>
<comment type="caution">
    <text evidence="2">The sequence shown here is derived from an EMBL/GenBank/DDBJ whole genome shotgun (WGS) entry which is preliminary data.</text>
</comment>
<protein>
    <submittedName>
        <fullName evidence="2">Uncharacterized protein</fullName>
    </submittedName>
</protein>
<evidence type="ECO:0000256" key="1">
    <source>
        <dbReference type="SAM" id="MobiDB-lite"/>
    </source>
</evidence>
<evidence type="ECO:0000313" key="2">
    <source>
        <dbReference type="EMBL" id="TNN74261.1"/>
    </source>
</evidence>
<proteinExistence type="predicted"/>
<evidence type="ECO:0000313" key="3">
    <source>
        <dbReference type="Proteomes" id="UP000314294"/>
    </source>
</evidence>
<feature type="compositionally biased region" description="Low complexity" evidence="1">
    <location>
        <begin position="74"/>
        <end position="94"/>
    </location>
</feature>
<name>A0A4Z2I940_9TELE</name>
<reference evidence="2 3" key="1">
    <citation type="submission" date="2019-03" db="EMBL/GenBank/DDBJ databases">
        <title>First draft genome of Liparis tanakae, snailfish: a comprehensive survey of snailfish specific genes.</title>
        <authorList>
            <person name="Kim W."/>
            <person name="Song I."/>
            <person name="Jeong J.-H."/>
            <person name="Kim D."/>
            <person name="Kim S."/>
            <person name="Ryu S."/>
            <person name="Song J.Y."/>
            <person name="Lee S.K."/>
        </authorList>
    </citation>
    <scope>NUCLEOTIDE SEQUENCE [LARGE SCALE GENOMIC DNA]</scope>
    <source>
        <tissue evidence="2">Muscle</tissue>
    </source>
</reference>
<sequence>MTLTDNRELIKILRATRPTGAAVLHPKFVCGTWEVTARLPLASRLLNRASSDTPSLFSSHNATFHSHINDGGVSAEAAARPPRRPAGSRGTAAAMALTGAHVKPPRLT</sequence>
<organism evidence="2 3">
    <name type="scientific">Liparis tanakae</name>
    <name type="common">Tanaka's snailfish</name>
    <dbReference type="NCBI Taxonomy" id="230148"/>
    <lineage>
        <taxon>Eukaryota</taxon>
        <taxon>Metazoa</taxon>
        <taxon>Chordata</taxon>
        <taxon>Craniata</taxon>
        <taxon>Vertebrata</taxon>
        <taxon>Euteleostomi</taxon>
        <taxon>Actinopterygii</taxon>
        <taxon>Neopterygii</taxon>
        <taxon>Teleostei</taxon>
        <taxon>Neoteleostei</taxon>
        <taxon>Acanthomorphata</taxon>
        <taxon>Eupercaria</taxon>
        <taxon>Perciformes</taxon>
        <taxon>Cottioidei</taxon>
        <taxon>Cottales</taxon>
        <taxon>Liparidae</taxon>
        <taxon>Liparis</taxon>
    </lineage>
</organism>
<dbReference type="EMBL" id="SRLO01000116">
    <property type="protein sequence ID" value="TNN74261.1"/>
    <property type="molecule type" value="Genomic_DNA"/>
</dbReference>
<keyword evidence="3" id="KW-1185">Reference proteome</keyword>
<feature type="region of interest" description="Disordered" evidence="1">
    <location>
        <begin position="72"/>
        <end position="108"/>
    </location>
</feature>
<dbReference type="AlphaFoldDB" id="A0A4Z2I940"/>
<gene>
    <name evidence="2" type="ORF">EYF80_015504</name>
</gene>
<accession>A0A4Z2I940</accession>